<dbReference type="PANTHER" id="PTHR13618">
    <property type="entry name" value="LEUCINE ZIPPER CONTAINING TRANSCRIPTION FACTOR LZF1"/>
    <property type="match status" value="1"/>
</dbReference>
<dbReference type="AlphaFoldDB" id="A0A9X0D6D3"/>
<dbReference type="GO" id="GO:0043291">
    <property type="term" value="C:RAVE complex"/>
    <property type="evidence" value="ECO:0007669"/>
    <property type="project" value="TreeGrafter"/>
</dbReference>
<keyword evidence="3" id="KW-1185">Reference proteome</keyword>
<comment type="caution">
    <text evidence="2">The sequence shown here is derived from an EMBL/GenBank/DDBJ whole genome shotgun (WGS) entry which is preliminary data.</text>
</comment>
<dbReference type="EMBL" id="MU825874">
    <property type="protein sequence ID" value="KAJ7387328.1"/>
    <property type="molecule type" value="Genomic_DNA"/>
</dbReference>
<sequence>MAEFVEDEDMKVLKLEFEWLLREHVPKVLTQLGTILQECSKCLRLTSMPSKGATGEIQGEVRPQDYFMLSTPNSDTLKGYVAVEGENISKADLKFKLPKASSSGFRVFIRERLPWKLKQIQDAINYLQLAIEKVEETKANCNFSSGQEVSKLLKTEIASGLLTINNKKSCSNSPTGCGRNNKFLAKGKTRLSLPDKTPVLDMLMSGNQKVFKPGLPDDVVAYFCLNSDRLVLSIYTLTTLPVPPQSSKQPQENDPVGQTFEYNSKWMEITSHFEVDCSIPRLSDSMLLIGAALRLCQQLKDKFAVFSVLPSR</sequence>
<organism evidence="2 3">
    <name type="scientific">Desmophyllum pertusum</name>
    <dbReference type="NCBI Taxonomy" id="174260"/>
    <lineage>
        <taxon>Eukaryota</taxon>
        <taxon>Metazoa</taxon>
        <taxon>Cnidaria</taxon>
        <taxon>Anthozoa</taxon>
        <taxon>Hexacorallia</taxon>
        <taxon>Scleractinia</taxon>
        <taxon>Caryophylliina</taxon>
        <taxon>Caryophylliidae</taxon>
        <taxon>Desmophyllum</taxon>
    </lineage>
</organism>
<evidence type="ECO:0000313" key="3">
    <source>
        <dbReference type="Proteomes" id="UP001163046"/>
    </source>
</evidence>
<proteinExistence type="inferred from homology"/>
<dbReference type="InterPro" id="IPR028241">
    <property type="entry name" value="RAVE2/Rogdi"/>
</dbReference>
<dbReference type="PANTHER" id="PTHR13618:SF1">
    <property type="entry name" value="PROTEIN ROGDI HOMOLOG"/>
    <property type="match status" value="1"/>
</dbReference>
<accession>A0A9X0D6D3</accession>
<evidence type="ECO:0008006" key="4">
    <source>
        <dbReference type="Google" id="ProtNLM"/>
    </source>
</evidence>
<reference evidence="2" key="1">
    <citation type="submission" date="2023-01" db="EMBL/GenBank/DDBJ databases">
        <title>Genome assembly of the deep-sea coral Lophelia pertusa.</title>
        <authorList>
            <person name="Herrera S."/>
            <person name="Cordes E."/>
        </authorList>
    </citation>
    <scope>NUCLEOTIDE SEQUENCE</scope>
    <source>
        <strain evidence="2">USNM1676648</strain>
        <tissue evidence="2">Polyp</tissue>
    </source>
</reference>
<gene>
    <name evidence="2" type="ORF">OS493_004315</name>
</gene>
<dbReference type="Pfam" id="PF10259">
    <property type="entry name" value="Rogdi_lz"/>
    <property type="match status" value="1"/>
</dbReference>
<dbReference type="OrthoDB" id="66510at2759"/>
<name>A0A9X0D6D3_9CNID</name>
<evidence type="ECO:0000313" key="2">
    <source>
        <dbReference type="EMBL" id="KAJ7387328.1"/>
    </source>
</evidence>
<evidence type="ECO:0000256" key="1">
    <source>
        <dbReference type="ARBA" id="ARBA00005535"/>
    </source>
</evidence>
<comment type="similarity">
    <text evidence="1">Belongs to the rogdi family.</text>
</comment>
<dbReference type="Proteomes" id="UP001163046">
    <property type="component" value="Unassembled WGS sequence"/>
</dbReference>
<protein>
    <recommendedName>
        <fullName evidence="4">Protein rogdi homolog</fullName>
    </recommendedName>
</protein>